<feature type="compositionally biased region" description="Basic and acidic residues" evidence="1">
    <location>
        <begin position="262"/>
        <end position="286"/>
    </location>
</feature>
<reference evidence="2 3" key="1">
    <citation type="submission" date="2018-11" db="EMBL/GenBank/DDBJ databases">
        <title>Genome sequence and assembly of Colletotrichum sidae.</title>
        <authorList>
            <person name="Gan P."/>
            <person name="Shirasu K."/>
        </authorList>
    </citation>
    <scope>NUCLEOTIDE SEQUENCE [LARGE SCALE GENOMIC DNA]</scope>
    <source>
        <strain evidence="2 3">CBS 518.97</strain>
    </source>
</reference>
<organism evidence="2 3">
    <name type="scientific">Colletotrichum sidae</name>
    <dbReference type="NCBI Taxonomy" id="1347389"/>
    <lineage>
        <taxon>Eukaryota</taxon>
        <taxon>Fungi</taxon>
        <taxon>Dikarya</taxon>
        <taxon>Ascomycota</taxon>
        <taxon>Pezizomycotina</taxon>
        <taxon>Sordariomycetes</taxon>
        <taxon>Hypocreomycetidae</taxon>
        <taxon>Glomerellales</taxon>
        <taxon>Glomerellaceae</taxon>
        <taxon>Colletotrichum</taxon>
        <taxon>Colletotrichum orbiculare species complex</taxon>
    </lineage>
</organism>
<comment type="caution">
    <text evidence="2">The sequence shown here is derived from an EMBL/GenBank/DDBJ whole genome shotgun (WGS) entry which is preliminary data.</text>
</comment>
<dbReference type="EMBL" id="QAPF01000184">
    <property type="protein sequence ID" value="TEA13834.1"/>
    <property type="molecule type" value="Genomic_DNA"/>
</dbReference>
<feature type="compositionally biased region" description="Low complexity" evidence="1">
    <location>
        <begin position="232"/>
        <end position="242"/>
    </location>
</feature>
<feature type="compositionally biased region" description="Basic and acidic residues" evidence="1">
    <location>
        <begin position="353"/>
        <end position="369"/>
    </location>
</feature>
<accession>A0A4R8T8S9</accession>
<feature type="compositionally biased region" description="Polar residues" evidence="1">
    <location>
        <begin position="215"/>
        <end position="224"/>
    </location>
</feature>
<feature type="compositionally biased region" description="Basic and acidic residues" evidence="1">
    <location>
        <begin position="317"/>
        <end position="334"/>
    </location>
</feature>
<dbReference type="AlphaFoldDB" id="A0A4R8T8S9"/>
<sequence length="447" mass="50058">MCYKTLTIYRTCGHATTGEHRCVKQTTRDAQNRSDRIQHYKDRRRIDRRLRSTFVSALCCGPCLGTSSTPSTPPQEAPQTCHIPTAPVTGEANGKCPYCRVQDAADNRHSPETAARRQELLSRQEDAARRSSLAGVEYPPAMGEWTRAGQEQRYGRSIDAQMGLAQPPMVYERAGRDVSRPTPSPPTRRPNDEVSRSGSSKLPVYRDPQPVSHAKQASSSQTYPPTRIVQMQQSSPTQPSPTARLLREQARQKAIKTQISHDAMDAAQEHMDKEEQQRDQEKERETLRLRELVSYYGTPVTDETAHLVPAPLNIVKKKQDPDAAAKVEPQHDDAGSPTPWAGSVPLRSSKAKQNRDLSRPSRNPGREGKTLSAVIEDSDTEKLSTCRGNKSTGKVTRASDREEPKPKQKQKQKQQMADLDPFEPNLSLDDLFDEVETMWQMAGQNQE</sequence>
<evidence type="ECO:0000313" key="3">
    <source>
        <dbReference type="Proteomes" id="UP000295604"/>
    </source>
</evidence>
<proteinExistence type="predicted"/>
<name>A0A4R8T8S9_9PEZI</name>
<dbReference type="Proteomes" id="UP000295604">
    <property type="component" value="Unassembled WGS sequence"/>
</dbReference>
<protein>
    <submittedName>
        <fullName evidence="2">Uncharacterized protein</fullName>
    </submittedName>
</protein>
<feature type="compositionally biased region" description="Basic and acidic residues" evidence="1">
    <location>
        <begin position="397"/>
        <end position="406"/>
    </location>
</feature>
<gene>
    <name evidence="2" type="ORF">C8034_v004069</name>
</gene>
<evidence type="ECO:0000256" key="1">
    <source>
        <dbReference type="SAM" id="MobiDB-lite"/>
    </source>
</evidence>
<evidence type="ECO:0000313" key="2">
    <source>
        <dbReference type="EMBL" id="TEA13834.1"/>
    </source>
</evidence>
<feature type="region of interest" description="Disordered" evidence="1">
    <location>
        <begin position="302"/>
        <end position="431"/>
    </location>
</feature>
<feature type="region of interest" description="Disordered" evidence="1">
    <location>
        <begin position="106"/>
        <end position="135"/>
    </location>
</feature>
<feature type="compositionally biased region" description="Basic and acidic residues" evidence="1">
    <location>
        <begin position="106"/>
        <end position="129"/>
    </location>
</feature>
<keyword evidence="3" id="KW-1185">Reference proteome</keyword>
<feature type="region of interest" description="Disordered" evidence="1">
    <location>
        <begin position="174"/>
        <end position="286"/>
    </location>
</feature>